<keyword evidence="4" id="KW-0805">Transcription regulation</keyword>
<evidence type="ECO:0000313" key="12">
    <source>
        <dbReference type="EnsemblMetazoa" id="KAF7491292.1"/>
    </source>
</evidence>
<evidence type="ECO:0000256" key="6">
    <source>
        <dbReference type="ARBA" id="ARBA00023163"/>
    </source>
</evidence>
<feature type="compositionally biased region" description="Polar residues" evidence="9">
    <location>
        <begin position="218"/>
        <end position="229"/>
    </location>
</feature>
<dbReference type="SUPFAM" id="SSF48508">
    <property type="entry name" value="Nuclear receptor ligand-binding domain"/>
    <property type="match status" value="1"/>
</dbReference>
<dbReference type="PRINTS" id="PR00047">
    <property type="entry name" value="STROIDFINGER"/>
</dbReference>
<dbReference type="GO" id="GO:0004879">
    <property type="term" value="F:nuclear receptor activity"/>
    <property type="evidence" value="ECO:0007669"/>
    <property type="project" value="TreeGrafter"/>
</dbReference>
<dbReference type="InterPro" id="IPR013088">
    <property type="entry name" value="Znf_NHR/GATA"/>
</dbReference>
<evidence type="ECO:0000256" key="3">
    <source>
        <dbReference type="ARBA" id="ARBA00022833"/>
    </source>
</evidence>
<keyword evidence="13" id="KW-1185">Reference proteome</keyword>
<dbReference type="PROSITE" id="PS00031">
    <property type="entry name" value="NUCLEAR_REC_DBD_1"/>
    <property type="match status" value="1"/>
</dbReference>
<keyword evidence="8" id="KW-0539">Nucleus</keyword>
<dbReference type="SMART" id="SM00399">
    <property type="entry name" value="ZnF_C4"/>
    <property type="match status" value="1"/>
</dbReference>
<dbReference type="PANTHER" id="PTHR24082:SF283">
    <property type="entry name" value="NUCLEAR HORMONE RECEPTOR HR96"/>
    <property type="match status" value="1"/>
</dbReference>
<dbReference type="GO" id="GO:0030154">
    <property type="term" value="P:cell differentiation"/>
    <property type="evidence" value="ECO:0007669"/>
    <property type="project" value="TreeGrafter"/>
</dbReference>
<feature type="domain" description="Nuclear receptor" evidence="10">
    <location>
        <begin position="11"/>
        <end position="86"/>
    </location>
</feature>
<reference evidence="11" key="2">
    <citation type="submission" date="2020-01" db="EMBL/GenBank/DDBJ databases">
        <authorList>
            <person name="Korhonen P.K.K."/>
            <person name="Guangxu M.G."/>
            <person name="Wang T.W."/>
            <person name="Stroehlein A.J.S."/>
            <person name="Young N.D."/>
            <person name="Ang C.-S.A."/>
            <person name="Fernando D.W.F."/>
            <person name="Lu H.L."/>
            <person name="Taylor S.T."/>
            <person name="Ehtesham M.E.M."/>
            <person name="Najaraj S.H.N."/>
            <person name="Harsha G.H.G."/>
            <person name="Madugundu A.M."/>
            <person name="Renuse S.R."/>
            <person name="Holt D.H."/>
            <person name="Pandey A.P."/>
            <person name="Papenfuss A.P."/>
            <person name="Gasser R.B.G."/>
            <person name="Fischer K.F."/>
        </authorList>
    </citation>
    <scope>NUCLEOTIDE SEQUENCE</scope>
    <source>
        <strain evidence="11">SSS_KF_BRIS2020</strain>
    </source>
</reference>
<dbReference type="GO" id="GO:0008270">
    <property type="term" value="F:zinc ion binding"/>
    <property type="evidence" value="ECO:0007669"/>
    <property type="project" value="UniProtKB-KW"/>
</dbReference>
<organism evidence="11">
    <name type="scientific">Sarcoptes scabiei</name>
    <name type="common">Itch mite</name>
    <name type="synonym">Acarus scabiei</name>
    <dbReference type="NCBI Taxonomy" id="52283"/>
    <lineage>
        <taxon>Eukaryota</taxon>
        <taxon>Metazoa</taxon>
        <taxon>Ecdysozoa</taxon>
        <taxon>Arthropoda</taxon>
        <taxon>Chelicerata</taxon>
        <taxon>Arachnida</taxon>
        <taxon>Acari</taxon>
        <taxon>Acariformes</taxon>
        <taxon>Sarcoptiformes</taxon>
        <taxon>Astigmata</taxon>
        <taxon>Psoroptidia</taxon>
        <taxon>Sarcoptoidea</taxon>
        <taxon>Sarcoptidae</taxon>
        <taxon>Sarcoptinae</taxon>
        <taxon>Sarcoptes</taxon>
    </lineage>
</organism>
<name>A0A834VBD7_SARSC</name>
<accession>A0A834VBD7</accession>
<dbReference type="GO" id="GO:0045944">
    <property type="term" value="P:positive regulation of transcription by RNA polymerase II"/>
    <property type="evidence" value="ECO:0007669"/>
    <property type="project" value="TreeGrafter"/>
</dbReference>
<evidence type="ECO:0000256" key="8">
    <source>
        <dbReference type="ARBA" id="ARBA00023242"/>
    </source>
</evidence>
<dbReference type="GO" id="GO:0000122">
    <property type="term" value="P:negative regulation of transcription by RNA polymerase II"/>
    <property type="evidence" value="ECO:0007669"/>
    <property type="project" value="TreeGrafter"/>
</dbReference>
<reference evidence="12" key="3">
    <citation type="submission" date="2022-06" db="UniProtKB">
        <authorList>
            <consortium name="EnsemblMetazoa"/>
        </authorList>
    </citation>
    <scope>IDENTIFICATION</scope>
</reference>
<evidence type="ECO:0000256" key="7">
    <source>
        <dbReference type="ARBA" id="ARBA00023170"/>
    </source>
</evidence>
<sequence length="532" mass="62227">MDNLVENSFSQKICGVCGDKALGYNFNALTCESCKAFFRRNALRNKRFICISGTKCNLNPKTRKYCRKCRLDRCFEIGMKKEWILTEEEKFLKRRKHRCIETKDADSSTMIVEENSQCEELKNSKQNEKQADQANESIDSVLGRNNVIVLPIFSSTNQTLEEFRKSLNRETLIALINKNLRKSKSLKSFSNGINSSTVENEQISNDINSTSSLVSSSKELPQLQSCSNEQSKRTDQIKHNDRICDSFSLNRVESCDNLEKRGEIEISKNVYDNMMRLEYLTENLRANSSKDLNPIEQERLNELDRIFEPLNTIDDHDLPRKIIETVAEGFECLESSIKQLIIVIKNARAFKNLCAEDQMTLMKMSVSKIKSLINIRCYDPTCESWILPYFKKIDRIFVLDEKALRHSYGDSLYDRCKRFALSFREDWKKDNLIMSLLIMIMLFFPNRPAIRHREYITLEYLSYCHLLFRYLNLKYKSPFEAKSVYLNLLARLEQLDYFTEECIETIIMKFDSKCIGPLTSEVYDVKRKLKHS</sequence>
<dbReference type="GO" id="GO:0000978">
    <property type="term" value="F:RNA polymerase II cis-regulatory region sequence-specific DNA binding"/>
    <property type="evidence" value="ECO:0007669"/>
    <property type="project" value="TreeGrafter"/>
</dbReference>
<reference evidence="13" key="1">
    <citation type="journal article" date="2020" name="PLoS Negl. Trop. Dis.">
        <title>High-quality nuclear genome for Sarcoptes scabiei-A critical resource for a neglected parasite.</title>
        <authorList>
            <person name="Korhonen P.K."/>
            <person name="Gasser R.B."/>
            <person name="Ma G."/>
            <person name="Wang T."/>
            <person name="Stroehlein A.J."/>
            <person name="Young N.D."/>
            <person name="Ang C.S."/>
            <person name="Fernando D.D."/>
            <person name="Lu H.C."/>
            <person name="Taylor S."/>
            <person name="Reynolds S.L."/>
            <person name="Mofiz E."/>
            <person name="Najaraj S.H."/>
            <person name="Gowda H."/>
            <person name="Madugundu A."/>
            <person name="Renuse S."/>
            <person name="Holt D."/>
            <person name="Pandey A."/>
            <person name="Papenfuss A.T."/>
            <person name="Fischer K."/>
        </authorList>
    </citation>
    <scope>NUCLEOTIDE SEQUENCE [LARGE SCALE GENOMIC DNA]</scope>
</reference>
<dbReference type="PANTHER" id="PTHR24082">
    <property type="entry name" value="NUCLEAR HORMONE RECEPTOR"/>
    <property type="match status" value="1"/>
</dbReference>
<evidence type="ECO:0000256" key="4">
    <source>
        <dbReference type="ARBA" id="ARBA00023015"/>
    </source>
</evidence>
<dbReference type="EnsemblMetazoa" id="SSS_1398s_mrna">
    <property type="protein sequence ID" value="KAF7491292.1"/>
    <property type="gene ID" value="SSS_1398"/>
</dbReference>
<evidence type="ECO:0000259" key="10">
    <source>
        <dbReference type="PROSITE" id="PS51030"/>
    </source>
</evidence>
<keyword evidence="1" id="KW-0479">Metal-binding</keyword>
<keyword evidence="6" id="KW-0804">Transcription</keyword>
<dbReference type="Gene3D" id="3.30.50.10">
    <property type="entry name" value="Erythroid Transcription Factor GATA-1, subunit A"/>
    <property type="match status" value="1"/>
</dbReference>
<keyword evidence="7 11" id="KW-0675">Receptor</keyword>
<protein>
    <submittedName>
        <fullName evidence="11">Nuclear hormone receptor HR96</fullName>
    </submittedName>
</protein>
<evidence type="ECO:0000313" key="13">
    <source>
        <dbReference type="Proteomes" id="UP000070412"/>
    </source>
</evidence>
<gene>
    <name evidence="11" type="ORF">SSS_1398</name>
</gene>
<evidence type="ECO:0000256" key="1">
    <source>
        <dbReference type="ARBA" id="ARBA00022723"/>
    </source>
</evidence>
<evidence type="ECO:0000313" key="11">
    <source>
        <dbReference type="EMBL" id="KAF7491292.1"/>
    </source>
</evidence>
<dbReference type="AlphaFoldDB" id="A0A834VBD7"/>
<dbReference type="EMBL" id="WVUK01000060">
    <property type="protein sequence ID" value="KAF7491292.1"/>
    <property type="molecule type" value="Genomic_DNA"/>
</dbReference>
<dbReference type="InterPro" id="IPR050234">
    <property type="entry name" value="Nuclear_hormone_rcpt_NR1"/>
</dbReference>
<dbReference type="Proteomes" id="UP000070412">
    <property type="component" value="Unassembled WGS sequence"/>
</dbReference>
<evidence type="ECO:0000256" key="9">
    <source>
        <dbReference type="SAM" id="MobiDB-lite"/>
    </source>
</evidence>
<keyword evidence="2" id="KW-0863">Zinc-finger</keyword>
<dbReference type="Gene3D" id="1.10.565.10">
    <property type="entry name" value="Retinoid X Receptor"/>
    <property type="match status" value="1"/>
</dbReference>
<dbReference type="PROSITE" id="PS51030">
    <property type="entry name" value="NUCLEAR_REC_DBD_2"/>
    <property type="match status" value="1"/>
</dbReference>
<keyword evidence="5" id="KW-0238">DNA-binding</keyword>
<keyword evidence="3" id="KW-0862">Zinc</keyword>
<proteinExistence type="predicted"/>
<evidence type="ECO:0000256" key="5">
    <source>
        <dbReference type="ARBA" id="ARBA00023125"/>
    </source>
</evidence>
<dbReference type="SUPFAM" id="SSF57716">
    <property type="entry name" value="Glucocorticoid receptor-like (DNA-binding domain)"/>
    <property type="match status" value="1"/>
</dbReference>
<dbReference type="InterPro" id="IPR001628">
    <property type="entry name" value="Znf_hrmn_rcpt"/>
</dbReference>
<dbReference type="Pfam" id="PF00105">
    <property type="entry name" value="zf-C4"/>
    <property type="match status" value="1"/>
</dbReference>
<dbReference type="InterPro" id="IPR035500">
    <property type="entry name" value="NHR-like_dom_sf"/>
</dbReference>
<dbReference type="OrthoDB" id="6355676at2759"/>
<feature type="region of interest" description="Disordered" evidence="9">
    <location>
        <begin position="218"/>
        <end position="237"/>
    </location>
</feature>
<evidence type="ECO:0000256" key="2">
    <source>
        <dbReference type="ARBA" id="ARBA00022771"/>
    </source>
</evidence>